<feature type="transmembrane region" description="Helical" evidence="1">
    <location>
        <begin position="109"/>
        <end position="129"/>
    </location>
</feature>
<name>A0A1G2DB41_9BACT</name>
<organism evidence="2 3">
    <name type="scientific">Candidatus Lloydbacteria bacterium RIFCSPHIGHO2_02_FULL_54_17</name>
    <dbReference type="NCBI Taxonomy" id="1798664"/>
    <lineage>
        <taxon>Bacteria</taxon>
        <taxon>Candidatus Lloydiibacteriota</taxon>
    </lineage>
</organism>
<feature type="transmembrane region" description="Helical" evidence="1">
    <location>
        <begin position="18"/>
        <end position="37"/>
    </location>
</feature>
<comment type="caution">
    <text evidence="2">The sequence shown here is derived from an EMBL/GenBank/DDBJ whole genome shotgun (WGS) entry which is preliminary data.</text>
</comment>
<keyword evidence="1" id="KW-0812">Transmembrane</keyword>
<gene>
    <name evidence="2" type="ORF">A3C93_01895</name>
</gene>
<reference evidence="2 3" key="1">
    <citation type="journal article" date="2016" name="Nat. Commun.">
        <title>Thousands of microbial genomes shed light on interconnected biogeochemical processes in an aquifer system.</title>
        <authorList>
            <person name="Anantharaman K."/>
            <person name="Brown C.T."/>
            <person name="Hug L.A."/>
            <person name="Sharon I."/>
            <person name="Castelle C.J."/>
            <person name="Probst A.J."/>
            <person name="Thomas B.C."/>
            <person name="Singh A."/>
            <person name="Wilkins M.J."/>
            <person name="Karaoz U."/>
            <person name="Brodie E.L."/>
            <person name="Williams K.H."/>
            <person name="Hubbard S.S."/>
            <person name="Banfield J.F."/>
        </authorList>
    </citation>
    <scope>NUCLEOTIDE SEQUENCE [LARGE SCALE GENOMIC DNA]</scope>
</reference>
<sequence>MRPPVDTFRPTGKASQKFIFGFLLLHGLLFLGVEYILFQSFRIFTLVHAVIGIGIYLVFWRASFPQLFRDVLVGAVISVLVGVFFGDVILDNFFFLYKETPHGLVPQMYSVLVVFYVYFYAALVQRTVLRDN</sequence>
<dbReference type="EMBL" id="MHLO01000048">
    <property type="protein sequence ID" value="OGZ10682.1"/>
    <property type="molecule type" value="Genomic_DNA"/>
</dbReference>
<evidence type="ECO:0000313" key="3">
    <source>
        <dbReference type="Proteomes" id="UP000178636"/>
    </source>
</evidence>
<evidence type="ECO:0000256" key="1">
    <source>
        <dbReference type="SAM" id="Phobius"/>
    </source>
</evidence>
<dbReference type="Proteomes" id="UP000178636">
    <property type="component" value="Unassembled WGS sequence"/>
</dbReference>
<feature type="transmembrane region" description="Helical" evidence="1">
    <location>
        <begin position="71"/>
        <end position="97"/>
    </location>
</feature>
<feature type="transmembrane region" description="Helical" evidence="1">
    <location>
        <begin position="43"/>
        <end position="59"/>
    </location>
</feature>
<dbReference type="AlphaFoldDB" id="A0A1G2DB41"/>
<accession>A0A1G2DB41</accession>
<dbReference type="STRING" id="1798664.A3C93_01895"/>
<proteinExistence type="predicted"/>
<protein>
    <submittedName>
        <fullName evidence="2">Uncharacterized protein</fullName>
    </submittedName>
</protein>
<evidence type="ECO:0000313" key="2">
    <source>
        <dbReference type="EMBL" id="OGZ10682.1"/>
    </source>
</evidence>
<keyword evidence="1" id="KW-1133">Transmembrane helix</keyword>
<keyword evidence="1" id="KW-0472">Membrane</keyword>